<keyword evidence="2" id="KW-1185">Reference proteome</keyword>
<protein>
    <submittedName>
        <fullName evidence="1">Uncharacterized protein</fullName>
    </submittedName>
</protein>
<evidence type="ECO:0000313" key="2">
    <source>
        <dbReference type="Proteomes" id="UP000051681"/>
    </source>
</evidence>
<evidence type="ECO:0000313" key="1">
    <source>
        <dbReference type="EMBL" id="CUH85758.1"/>
    </source>
</evidence>
<sequence>MTHIEPAETLHEVLSNVEKQKDLLANIDSKLGRYPYARQLPLKNLKDWKIVIHSTDDDFELYFEGFKIASGPSGGTFELFQLLAEEYQKRILTLTNYRDADALKKKIDHIYTREQFSFQIRVKDHGKPSSIHYEIFHEGDKKYYFANQIANQDGSIYEADHKVIRYWGEDFLNVSAWKKIN</sequence>
<name>A0A0P1GSZ5_9RHOB</name>
<reference evidence="1 2" key="1">
    <citation type="submission" date="2015-09" db="EMBL/GenBank/DDBJ databases">
        <authorList>
            <consortium name="Swine Surveillance"/>
        </authorList>
    </citation>
    <scope>NUCLEOTIDE SEQUENCE [LARGE SCALE GENOMIC DNA]</scope>
    <source>
        <strain evidence="1 2">CECT 8383</strain>
    </source>
</reference>
<dbReference type="EMBL" id="CYSF01000017">
    <property type="protein sequence ID" value="CUH85758.1"/>
    <property type="molecule type" value="Genomic_DNA"/>
</dbReference>
<dbReference type="AlphaFoldDB" id="A0A0P1GSZ5"/>
<dbReference type="Proteomes" id="UP000051681">
    <property type="component" value="Unassembled WGS sequence"/>
</dbReference>
<proteinExistence type="predicted"/>
<dbReference type="RefSeq" id="WP_058319809.1">
    <property type="nucleotide sequence ID" value="NZ_CYSF01000017.1"/>
</dbReference>
<organism evidence="1 2">
    <name type="scientific">Thalassovita mediterranea</name>
    <dbReference type="NCBI Taxonomy" id="340021"/>
    <lineage>
        <taxon>Bacteria</taxon>
        <taxon>Pseudomonadati</taxon>
        <taxon>Pseudomonadota</taxon>
        <taxon>Alphaproteobacteria</taxon>
        <taxon>Rhodobacterales</taxon>
        <taxon>Roseobacteraceae</taxon>
        <taxon>Thalassovita</taxon>
    </lineage>
</organism>
<gene>
    <name evidence="1" type="ORF">TM5383_02996</name>
</gene>
<accession>A0A0P1GSZ5</accession>